<dbReference type="GO" id="GO:0051607">
    <property type="term" value="P:defense response to virus"/>
    <property type="evidence" value="ECO:0007669"/>
    <property type="project" value="UniProtKB-KW"/>
</dbReference>
<dbReference type="InterPro" id="IPR052216">
    <property type="entry name" value="CRISPR_Csm3_endoribonuclease"/>
</dbReference>
<evidence type="ECO:0000259" key="2">
    <source>
        <dbReference type="Pfam" id="PF03787"/>
    </source>
</evidence>
<dbReference type="EMBL" id="RJJF01000002">
    <property type="protein sequence ID" value="RNI12284.1"/>
    <property type="molecule type" value="Genomic_DNA"/>
</dbReference>
<name>A0A3M9LG60_9EURY</name>
<keyword evidence="1" id="KW-0051">Antiviral defense</keyword>
<organism evidence="3 4">
    <name type="scientific">Methanohalophilus euhalobius</name>
    <dbReference type="NCBI Taxonomy" id="51203"/>
    <lineage>
        <taxon>Archaea</taxon>
        <taxon>Methanobacteriati</taxon>
        <taxon>Methanobacteriota</taxon>
        <taxon>Stenosarchaea group</taxon>
        <taxon>Methanomicrobia</taxon>
        <taxon>Methanosarcinales</taxon>
        <taxon>Methanosarcinaceae</taxon>
        <taxon>Methanohalophilus</taxon>
    </lineage>
</organism>
<dbReference type="PANTHER" id="PTHR35579:SF3">
    <property type="entry name" value="CRISPR SYSTEM CMS ENDORIBONUCLEASE CSM3"/>
    <property type="match status" value="1"/>
</dbReference>
<gene>
    <name evidence="3" type="ORF">EDD83_01610</name>
</gene>
<comment type="caution">
    <text evidence="3">The sequence shown here is derived from an EMBL/GenBank/DDBJ whole genome shotgun (WGS) entry which is preliminary data.</text>
</comment>
<evidence type="ECO:0000313" key="4">
    <source>
        <dbReference type="Proteomes" id="UP000273978"/>
    </source>
</evidence>
<dbReference type="NCBIfam" id="TIGR02581">
    <property type="entry name" value="cas_cyan_RAMP"/>
    <property type="match status" value="1"/>
</dbReference>
<dbReference type="InterPro" id="IPR005537">
    <property type="entry name" value="RAMP_III_fam"/>
</dbReference>
<evidence type="ECO:0000256" key="1">
    <source>
        <dbReference type="ARBA" id="ARBA00023118"/>
    </source>
</evidence>
<dbReference type="InterPro" id="IPR013411">
    <property type="entry name" value="CRISPR-assoc_RAMP_Csx7"/>
</dbReference>
<accession>A0A3M9LG60</accession>
<evidence type="ECO:0000313" key="3">
    <source>
        <dbReference type="EMBL" id="RNI12284.1"/>
    </source>
</evidence>
<proteinExistence type="predicted"/>
<feature type="domain" description="CRISPR type III-associated protein" evidence="2">
    <location>
        <begin position="25"/>
        <end position="209"/>
    </location>
</feature>
<dbReference type="Pfam" id="PF03787">
    <property type="entry name" value="RAMPs"/>
    <property type="match status" value="1"/>
</dbReference>
<sequence>MEIKQSQGKIIMFRKLVDRAILQYKVTTKSDLHIGGHTTVEPAEVDNPVIKNTEGYPIIPGSSLKGVMRTEVERLLRGLDIKVCDVFDNESYGGCNECPVCYLFGGKDLASSIRIKDAVADNKKTLIRDSVAIDRQTRKARDGGKYDIEAVPRGTIFKGTITIENTGIESDGYLYDHAKLGGLLGLIDFFNACSGNIGHAVSRGFGEVEIEIEKLNLITAQDYLDGKYEGSEYSPQTDEYQDLKSNAAADWSKYVKEDKHVCQEG</sequence>
<protein>
    <submittedName>
        <fullName evidence="3">CRISPR-associated RAMP protein</fullName>
    </submittedName>
</protein>
<reference evidence="3 4" key="1">
    <citation type="submission" date="2018-10" db="EMBL/GenBank/DDBJ databases">
        <title>Cultivation of a novel Methanohalophilus strain from Kebrit Deep of the Red Sea and a genomic comparison of members of the genus Methanohalophilus.</title>
        <authorList>
            <person name="Guan Y."/>
            <person name="Ngugi D.K."/>
            <person name="Stingl U."/>
        </authorList>
    </citation>
    <scope>NUCLEOTIDE SEQUENCE [LARGE SCALE GENOMIC DNA]</scope>
    <source>
        <strain evidence="3 4">DSM 10369</strain>
    </source>
</reference>
<dbReference type="Proteomes" id="UP000273978">
    <property type="component" value="Unassembled WGS sequence"/>
</dbReference>
<dbReference type="AlphaFoldDB" id="A0A3M9LG60"/>
<dbReference type="PANTHER" id="PTHR35579">
    <property type="entry name" value="CRISPR SYSTEM CMS ENDORIBONUCLEASE CSM3"/>
    <property type="match status" value="1"/>
</dbReference>